<comment type="caution">
    <text evidence="1">The sequence shown here is derived from an EMBL/GenBank/DDBJ whole genome shotgun (WGS) entry which is preliminary data.</text>
</comment>
<sequence length="103" mass="11420">MMLRRSTIYLGTTMGLILIMVGLFLHASGQVRASGSLFARKIVLVKQLELTDLCLFTEASYTRHLSMTDLSTPFQDSPMALEHFPTGALVEPPPHLVRNHGSH</sequence>
<name>A0ABS5U5L3_9BACT</name>
<proteinExistence type="predicted"/>
<evidence type="ECO:0000313" key="2">
    <source>
        <dbReference type="Proteomes" id="UP000784128"/>
    </source>
</evidence>
<accession>A0ABS5U5L3</accession>
<keyword evidence="2" id="KW-1185">Reference proteome</keyword>
<protein>
    <submittedName>
        <fullName evidence="1">Uncharacterized protein</fullName>
    </submittedName>
</protein>
<organism evidence="1 2">
    <name type="scientific">Pelotalea chapellei</name>
    <dbReference type="NCBI Taxonomy" id="44671"/>
    <lineage>
        <taxon>Bacteria</taxon>
        <taxon>Pseudomonadati</taxon>
        <taxon>Thermodesulfobacteriota</taxon>
        <taxon>Desulfuromonadia</taxon>
        <taxon>Geobacterales</taxon>
        <taxon>Geobacteraceae</taxon>
        <taxon>Pelotalea</taxon>
    </lineage>
</organism>
<reference evidence="1 2" key="1">
    <citation type="submission" date="2021-05" db="EMBL/GenBank/DDBJ databases">
        <title>The draft genome of Geobacter chapellei DSM 13688.</title>
        <authorList>
            <person name="Xu Z."/>
            <person name="Masuda Y."/>
            <person name="Itoh H."/>
            <person name="Senoo K."/>
        </authorList>
    </citation>
    <scope>NUCLEOTIDE SEQUENCE [LARGE SCALE GENOMIC DNA]</scope>
    <source>
        <strain evidence="1 2">DSM 13688</strain>
    </source>
</reference>
<evidence type="ECO:0000313" key="1">
    <source>
        <dbReference type="EMBL" id="MBT1070944.1"/>
    </source>
</evidence>
<gene>
    <name evidence="1" type="ORF">KJB30_04045</name>
</gene>
<dbReference type="Proteomes" id="UP000784128">
    <property type="component" value="Unassembled WGS sequence"/>
</dbReference>
<dbReference type="EMBL" id="JAHDYS010000003">
    <property type="protein sequence ID" value="MBT1070944.1"/>
    <property type="molecule type" value="Genomic_DNA"/>
</dbReference>